<dbReference type="STRING" id="1202450.B586_01990"/>
<dbReference type="PATRIC" id="fig|29311.18.peg.3929"/>
<name>A0A0I9VFA3_9MYCO</name>
<comment type="caution">
    <text evidence="2">The sequence shown here is derived from an EMBL/GenBank/DDBJ whole genome shotgun (WGS) entry which is preliminary data.</text>
</comment>
<evidence type="ECO:0000313" key="3">
    <source>
        <dbReference type="Proteomes" id="UP000036334"/>
    </source>
</evidence>
<feature type="region of interest" description="Disordered" evidence="1">
    <location>
        <begin position="1"/>
        <end position="27"/>
    </location>
</feature>
<evidence type="ECO:0000256" key="1">
    <source>
        <dbReference type="SAM" id="MobiDB-lite"/>
    </source>
</evidence>
<feature type="region of interest" description="Disordered" evidence="1">
    <location>
        <begin position="42"/>
        <end position="65"/>
    </location>
</feature>
<sequence length="65" mass="7077">MAAVLVIGRQRRPHARPSRKRQLTSGDVLAGYGQVDSYSLTTTTSDEPAETTHAELLSLGTPVRR</sequence>
<keyword evidence="3" id="KW-1185">Reference proteome</keyword>
<gene>
    <name evidence="2" type="ORF">ABH38_11870</name>
</gene>
<dbReference type="EMBL" id="LDPR01000008">
    <property type="protein sequence ID" value="KLO36655.1"/>
    <property type="molecule type" value="Genomic_DNA"/>
</dbReference>
<dbReference type="AlphaFoldDB" id="A0A0I9VFA3"/>
<feature type="compositionally biased region" description="Basic residues" evidence="1">
    <location>
        <begin position="9"/>
        <end position="22"/>
    </location>
</feature>
<reference evidence="2 3" key="1">
    <citation type="submission" date="2015-05" db="EMBL/GenBank/DDBJ databases">
        <title>Genome sequence of Mycobacterium haemophilum.</title>
        <authorList>
            <person name="Greninger A.L."/>
            <person name="Cunningham G."/>
            <person name="Miller S."/>
        </authorList>
    </citation>
    <scope>NUCLEOTIDE SEQUENCE [LARGE SCALE GENOMIC DNA]</scope>
    <source>
        <strain evidence="3">UC1</strain>
    </source>
</reference>
<organism evidence="2 3">
    <name type="scientific">Mycobacterium haemophilum</name>
    <dbReference type="NCBI Taxonomy" id="29311"/>
    <lineage>
        <taxon>Bacteria</taxon>
        <taxon>Bacillati</taxon>
        <taxon>Actinomycetota</taxon>
        <taxon>Actinomycetes</taxon>
        <taxon>Mycobacteriales</taxon>
        <taxon>Mycobacteriaceae</taxon>
        <taxon>Mycobacterium</taxon>
    </lineage>
</organism>
<accession>A0A0I9VFA3</accession>
<protein>
    <submittedName>
        <fullName evidence="2">Uncharacterized protein</fullName>
    </submittedName>
</protein>
<proteinExistence type="predicted"/>
<dbReference type="Proteomes" id="UP000036334">
    <property type="component" value="Unassembled WGS sequence"/>
</dbReference>
<evidence type="ECO:0000313" key="2">
    <source>
        <dbReference type="EMBL" id="KLO36655.1"/>
    </source>
</evidence>